<keyword evidence="4 6" id="KW-0067">ATP-binding</keyword>
<dbReference type="AlphaFoldDB" id="A0A9Y1I2I4"/>
<name>A0A9Y1I2I4_9RHOD</name>
<dbReference type="HAMAP" id="MF_01161">
    <property type="entry name" value="tRNA_Ile_lys_synt"/>
    <property type="match status" value="1"/>
</dbReference>
<comment type="domain">
    <text evidence="6">The N-terminal region contains the highly conserved SGGXDS motif, predicted to be a P-loop motif involved in ATP binding.</text>
</comment>
<evidence type="ECO:0000256" key="4">
    <source>
        <dbReference type="ARBA" id="ARBA00022840"/>
    </source>
</evidence>
<evidence type="ECO:0000256" key="6">
    <source>
        <dbReference type="HAMAP-Rule" id="MF_01161"/>
    </source>
</evidence>
<proteinExistence type="inferred from homology"/>
<dbReference type="Gene3D" id="3.40.50.620">
    <property type="entry name" value="HUPs"/>
    <property type="match status" value="1"/>
</dbReference>
<reference evidence="8" key="1">
    <citation type="journal article" date="2023" name="J. Phycol.">
        <title>Revised classification of the Cyanidiophyceae based on plastid genome data with descriptions of the Cavernulicolales ord. nov. and Galdieriales ord. nov. (Rhodophyta).</title>
        <authorList>
            <person name="Park S.I."/>
            <person name="Cho C.H."/>
            <person name="Ciniglia C."/>
            <person name="Huang T.Y."/>
            <person name="Liu S.L."/>
            <person name="Bustamante D.E."/>
            <person name="Calderon M.S."/>
            <person name="Mansilla A."/>
            <person name="McDermott T."/>
            <person name="Andersen R.A."/>
            <person name="Yoon H.S."/>
        </authorList>
    </citation>
    <scope>NUCLEOTIDE SEQUENCE</scope>
</reference>
<dbReference type="Pfam" id="PF01171">
    <property type="entry name" value="ATP_bind_3"/>
    <property type="match status" value="1"/>
</dbReference>
<accession>A0A9Y1I2I4</accession>
<protein>
    <recommendedName>
        <fullName evidence="6">tRNA(Ile)-lysidine synthase</fullName>
        <ecNumber evidence="6">6.3.4.19</ecNumber>
    </recommendedName>
    <alternativeName>
        <fullName evidence="6">tRNA(Ile)-2-lysyl-cytidine synthase</fullName>
    </alternativeName>
    <alternativeName>
        <fullName evidence="6">tRNA(Ile)-lysidine synthetase</fullName>
    </alternativeName>
</protein>
<dbReference type="PANTHER" id="PTHR43033">
    <property type="entry name" value="TRNA(ILE)-LYSIDINE SYNTHASE-RELATED"/>
    <property type="match status" value="1"/>
</dbReference>
<gene>
    <name evidence="6 8" type="primary">tilS</name>
    <name evidence="8" type="ORF">GRSY_092</name>
</gene>
<dbReference type="InterPro" id="IPR012094">
    <property type="entry name" value="tRNA_Ile_lys_synt"/>
</dbReference>
<keyword evidence="3 6" id="KW-0547">Nucleotide-binding</keyword>
<dbReference type="PANTHER" id="PTHR43033:SF1">
    <property type="entry name" value="TRNA(ILE)-LYSIDINE SYNTHASE-RELATED"/>
    <property type="match status" value="1"/>
</dbReference>
<dbReference type="InterPro" id="IPR011063">
    <property type="entry name" value="TilS/TtcA_N"/>
</dbReference>
<dbReference type="EC" id="6.3.4.19" evidence="6"/>
<evidence type="ECO:0000256" key="2">
    <source>
        <dbReference type="ARBA" id="ARBA00022694"/>
    </source>
</evidence>
<dbReference type="GO" id="GO:0006400">
    <property type="term" value="P:tRNA modification"/>
    <property type="evidence" value="ECO:0007669"/>
    <property type="project" value="UniProtKB-UniRule"/>
</dbReference>
<organism evidence="8">
    <name type="scientific">Gronococcus sybilensis</name>
    <dbReference type="NCBI Taxonomy" id="3028029"/>
    <lineage>
        <taxon>Eukaryota</taxon>
        <taxon>Rhodophyta</taxon>
        <taxon>Bangiophyceae</taxon>
        <taxon>Cavernulicolales</taxon>
        <taxon>Cavernulicolaceae</taxon>
        <taxon>Gronococcus</taxon>
    </lineage>
</organism>
<dbReference type="InterPro" id="IPR014729">
    <property type="entry name" value="Rossmann-like_a/b/a_fold"/>
</dbReference>
<comment type="function">
    <text evidence="6">Ligates lysine onto the cytidine present at position 34 of the AUA codon-specific tRNA(Ile) that contains the anticodon CAU, in an ATP-dependent manner. Cytidine is converted to lysidine, thus changing the amino acid specificity of the tRNA from methionine to isoleucine.</text>
</comment>
<dbReference type="SUPFAM" id="SSF52402">
    <property type="entry name" value="Adenine nucleotide alpha hydrolases-like"/>
    <property type="match status" value="1"/>
</dbReference>
<evidence type="ECO:0000256" key="5">
    <source>
        <dbReference type="ARBA" id="ARBA00048539"/>
    </source>
</evidence>
<dbReference type="NCBIfam" id="TIGR02432">
    <property type="entry name" value="lysidine_TilS_N"/>
    <property type="match status" value="1"/>
</dbReference>
<dbReference type="GO" id="GO:0005524">
    <property type="term" value="F:ATP binding"/>
    <property type="evidence" value="ECO:0007669"/>
    <property type="project" value="UniProtKB-UniRule"/>
</dbReference>
<keyword evidence="2 6" id="KW-0819">tRNA processing</keyword>
<dbReference type="CDD" id="cd01992">
    <property type="entry name" value="TilS_N"/>
    <property type="match status" value="1"/>
</dbReference>
<comment type="similarity">
    <text evidence="6">Belongs to the tRNA(Ile)-lysidine synthase family.</text>
</comment>
<keyword evidence="1 6" id="KW-0436">Ligase</keyword>
<dbReference type="GO" id="GO:0032267">
    <property type="term" value="F:tRNA(Ile)-lysidine synthase activity"/>
    <property type="evidence" value="ECO:0007669"/>
    <property type="project" value="UniProtKB-EC"/>
</dbReference>
<evidence type="ECO:0000313" key="8">
    <source>
        <dbReference type="EMBL" id="WDA99097.1"/>
    </source>
</evidence>
<evidence type="ECO:0000256" key="1">
    <source>
        <dbReference type="ARBA" id="ARBA00022598"/>
    </source>
</evidence>
<sequence length="323" mass="38416">MIYTQIHKIFSKFLRQEISINTSNNIILALSGGQDSMALFKLLKDYQKICYYNFHAVYCDHKYREDAVSNAAELNYLAQYSGINFHYYRVNKVLCNESEGRIWRYKILLKLASYFQPSKLLLAHTLTDKVETFMHDFLYKYFSDSINLLLPVFYAGNNVHLLRPLITNARSNTLWLCQISFLPIWSDYTNYSLLHPRNKVRHELLPYIKNSFNVQIISQIGNSIGFWKLQSLYVDSLVINLLRATVKYGKNKTIFKTIFMRELPLILQYQLLRNFLFYSLGCTSMREYTEYILCKIYLDQFPLTITYNKYTIRIDKDYIYCYS</sequence>
<keyword evidence="8" id="KW-0934">Plastid</keyword>
<comment type="catalytic activity">
    <reaction evidence="5 6">
        <text>cytidine(34) in tRNA(Ile2) + L-lysine + ATP = lysidine(34) in tRNA(Ile2) + AMP + diphosphate + H(+)</text>
        <dbReference type="Rhea" id="RHEA:43744"/>
        <dbReference type="Rhea" id="RHEA-COMP:10625"/>
        <dbReference type="Rhea" id="RHEA-COMP:10670"/>
        <dbReference type="ChEBI" id="CHEBI:15378"/>
        <dbReference type="ChEBI" id="CHEBI:30616"/>
        <dbReference type="ChEBI" id="CHEBI:32551"/>
        <dbReference type="ChEBI" id="CHEBI:33019"/>
        <dbReference type="ChEBI" id="CHEBI:82748"/>
        <dbReference type="ChEBI" id="CHEBI:83665"/>
        <dbReference type="ChEBI" id="CHEBI:456215"/>
        <dbReference type="EC" id="6.3.4.19"/>
    </reaction>
</comment>
<geneLocation type="plastid" evidence="8"/>
<feature type="domain" description="tRNA(Ile)-lysidine/2-thiocytidine synthase N-terminal" evidence="7">
    <location>
        <begin position="26"/>
        <end position="203"/>
    </location>
</feature>
<dbReference type="EMBL" id="OP616812">
    <property type="protein sequence ID" value="WDA99097.1"/>
    <property type="molecule type" value="Genomic_DNA"/>
</dbReference>
<feature type="binding site" evidence="6">
    <location>
        <begin position="31"/>
        <end position="36"/>
    </location>
    <ligand>
        <name>ATP</name>
        <dbReference type="ChEBI" id="CHEBI:30616"/>
    </ligand>
</feature>
<evidence type="ECO:0000256" key="3">
    <source>
        <dbReference type="ARBA" id="ARBA00022741"/>
    </source>
</evidence>
<evidence type="ECO:0000259" key="7">
    <source>
        <dbReference type="Pfam" id="PF01171"/>
    </source>
</evidence>
<dbReference type="InterPro" id="IPR012795">
    <property type="entry name" value="tRNA_Ile_lys_synt_N"/>
</dbReference>